<name>A0ABW5X399_9FLAO</name>
<organism evidence="2 3">
    <name type="scientific">Christiangramia antarctica</name>
    <dbReference type="NCBI Taxonomy" id="2058158"/>
    <lineage>
        <taxon>Bacteria</taxon>
        <taxon>Pseudomonadati</taxon>
        <taxon>Bacteroidota</taxon>
        <taxon>Flavobacteriia</taxon>
        <taxon>Flavobacteriales</taxon>
        <taxon>Flavobacteriaceae</taxon>
        <taxon>Christiangramia</taxon>
    </lineage>
</organism>
<dbReference type="InterPro" id="IPR050570">
    <property type="entry name" value="Cell_wall_metabolism_enzyme"/>
</dbReference>
<accession>A0ABW5X399</accession>
<gene>
    <name evidence="2" type="ORF">ACFSYS_00970</name>
</gene>
<dbReference type="PANTHER" id="PTHR21666:SF268">
    <property type="entry name" value="PEPTIDASE M23 DOMAIN-CONTAINING PROTEIN"/>
    <property type="match status" value="1"/>
</dbReference>
<comment type="caution">
    <text evidence="2">The sequence shown here is derived from an EMBL/GenBank/DDBJ whole genome shotgun (WGS) entry which is preliminary data.</text>
</comment>
<dbReference type="PANTHER" id="PTHR21666">
    <property type="entry name" value="PEPTIDASE-RELATED"/>
    <property type="match status" value="1"/>
</dbReference>
<dbReference type="Gene3D" id="2.30.30.40">
    <property type="entry name" value="SH3 Domains"/>
    <property type="match status" value="1"/>
</dbReference>
<protein>
    <submittedName>
        <fullName evidence="2">Peptidoglycan DD-metalloendopeptidase family protein</fullName>
    </submittedName>
</protein>
<dbReference type="RefSeq" id="WP_251739936.1">
    <property type="nucleotide sequence ID" value="NZ_JBHUOJ010000004.1"/>
</dbReference>
<dbReference type="Pfam" id="PF01551">
    <property type="entry name" value="Peptidase_M23"/>
    <property type="match status" value="1"/>
</dbReference>
<reference evidence="3" key="1">
    <citation type="journal article" date="2019" name="Int. J. Syst. Evol. Microbiol.">
        <title>The Global Catalogue of Microorganisms (GCM) 10K type strain sequencing project: providing services to taxonomists for standard genome sequencing and annotation.</title>
        <authorList>
            <consortium name="The Broad Institute Genomics Platform"/>
            <consortium name="The Broad Institute Genome Sequencing Center for Infectious Disease"/>
            <person name="Wu L."/>
            <person name="Ma J."/>
        </authorList>
    </citation>
    <scope>NUCLEOTIDE SEQUENCE [LARGE SCALE GENOMIC DNA]</scope>
    <source>
        <strain evidence="3">KCTC 52925</strain>
    </source>
</reference>
<dbReference type="CDD" id="cd12797">
    <property type="entry name" value="M23_peptidase"/>
    <property type="match status" value="1"/>
</dbReference>
<proteinExistence type="predicted"/>
<dbReference type="Proteomes" id="UP001597438">
    <property type="component" value="Unassembled WGS sequence"/>
</dbReference>
<dbReference type="EMBL" id="JBHUOJ010000004">
    <property type="protein sequence ID" value="MFD2831838.1"/>
    <property type="molecule type" value="Genomic_DNA"/>
</dbReference>
<feature type="domain" description="M23ase beta-sheet core" evidence="1">
    <location>
        <begin position="205"/>
        <end position="301"/>
    </location>
</feature>
<sequence length="386" mass="43441">MRKLARYRLIMRIPFLLSILAILNFASCSKIEKAANALKGLSEKEQYREEHEISEELYNLWISRIDTALGDNIEIELPYQEFGELQPRSFSVYSYNTYLMTGEVLEIEMDLDSLNTLVFLDVYKQNGAQKTFNKIESAKAEKRFLNFEAPENALYKIVIQPEIEAHSPFHLKVQKSPAYIFPVANGKNGDIGSYWGDARGGGERNHEGIDIFAKKGTPVVASVNGRVGFTGEKGLGGKQVWLRDSRRRQSLYYAHLDSIMPNLGRVKIGDTLGFVGNTGNARTTPSHLHFGIYKRATGAIDPLGFVYKTDSLQEDPYPQTILDRLVVGSTKANFRNKPSTMNSKILRNGTNGEKLRVQGIVEDWYHVRDSLDKSLFIHQSLVGPAG</sequence>
<evidence type="ECO:0000313" key="3">
    <source>
        <dbReference type="Proteomes" id="UP001597438"/>
    </source>
</evidence>
<dbReference type="SUPFAM" id="SSF51261">
    <property type="entry name" value="Duplicated hybrid motif"/>
    <property type="match status" value="1"/>
</dbReference>
<dbReference type="InterPro" id="IPR016047">
    <property type="entry name" value="M23ase_b-sheet_dom"/>
</dbReference>
<evidence type="ECO:0000259" key="1">
    <source>
        <dbReference type="Pfam" id="PF01551"/>
    </source>
</evidence>
<evidence type="ECO:0000313" key="2">
    <source>
        <dbReference type="EMBL" id="MFD2831838.1"/>
    </source>
</evidence>
<keyword evidence="3" id="KW-1185">Reference proteome</keyword>
<dbReference type="InterPro" id="IPR011055">
    <property type="entry name" value="Dup_hybrid_motif"/>
</dbReference>
<dbReference type="Gene3D" id="2.70.70.10">
    <property type="entry name" value="Glucose Permease (Domain IIA)"/>
    <property type="match status" value="1"/>
</dbReference>